<dbReference type="AlphaFoldDB" id="C8TEV2"/>
<evidence type="ECO:0000313" key="2">
    <source>
        <dbReference type="EMBL" id="BAI39674.1"/>
    </source>
</evidence>
<feature type="region of interest" description="Disordered" evidence="1">
    <location>
        <begin position="1"/>
        <end position="174"/>
    </location>
</feature>
<feature type="compositionally biased region" description="Basic and acidic residues" evidence="1">
    <location>
        <begin position="43"/>
        <end position="65"/>
    </location>
</feature>
<dbReference type="EMBL" id="AP009078">
    <property type="protein sequence ID" value="BAI39674.1"/>
    <property type="molecule type" value="Genomic_DNA"/>
</dbReference>
<name>C8TEV2_ORYSI</name>
<feature type="compositionally biased region" description="Basic and acidic residues" evidence="1">
    <location>
        <begin position="122"/>
        <end position="150"/>
    </location>
</feature>
<organism evidence="2">
    <name type="scientific">Oryza sativa subsp. indica</name>
    <name type="common">Rice</name>
    <dbReference type="NCBI Taxonomy" id="39946"/>
    <lineage>
        <taxon>Eukaryota</taxon>
        <taxon>Viridiplantae</taxon>
        <taxon>Streptophyta</taxon>
        <taxon>Embryophyta</taxon>
        <taxon>Tracheophyta</taxon>
        <taxon>Spermatophyta</taxon>
        <taxon>Magnoliopsida</taxon>
        <taxon>Liliopsida</taxon>
        <taxon>Poales</taxon>
        <taxon>Poaceae</taxon>
        <taxon>BOP clade</taxon>
        <taxon>Oryzoideae</taxon>
        <taxon>Oryzeae</taxon>
        <taxon>Oryzinae</taxon>
        <taxon>Oryza</taxon>
        <taxon>Oryza sativa</taxon>
    </lineage>
</organism>
<feature type="compositionally biased region" description="Basic and acidic residues" evidence="1">
    <location>
        <begin position="158"/>
        <end position="174"/>
    </location>
</feature>
<protein>
    <submittedName>
        <fullName evidence="2">Uncharacterized protein K0023E10.33</fullName>
    </submittedName>
</protein>
<evidence type="ECO:0000256" key="1">
    <source>
        <dbReference type="SAM" id="MobiDB-lite"/>
    </source>
</evidence>
<accession>C8TEV2</accession>
<feature type="compositionally biased region" description="Basic and acidic residues" evidence="1">
    <location>
        <begin position="1"/>
        <end position="18"/>
    </location>
</feature>
<feature type="compositionally biased region" description="Basic and acidic residues" evidence="1">
    <location>
        <begin position="82"/>
        <end position="97"/>
    </location>
</feature>
<proteinExistence type="predicted"/>
<sequence>MKEQSPEKRNHQRSRGEPDQVEALNRWSPEPRPTNWADAGAESPRDTGDSMRRGAGEGGREEERGVSVPRRAGGCRGELGSGEERRGEGREGGYRYRRESRRGGVGIGFGTSSPGQTQGGEARQEAVREAASGDHRRWPARKEGTREDAYRGGGCRRAGKEEDVGKEEAYRGGV</sequence>
<reference evidence="2" key="1">
    <citation type="journal article" date="2009" name="Plant J.">
        <title>Comparative analysis of complete orthologous centromeres from two subspecies of rice reveals rapid variation of centromere organization and structure.</title>
        <authorList>
            <person name="Wu J."/>
            <person name="Fujisawa M."/>
            <person name="Tian Z."/>
            <person name="Yamagata H."/>
            <person name="Kamiya K."/>
            <person name="Shibata M."/>
            <person name="Hosokawa S."/>
            <person name="Ito Y."/>
            <person name="Hamada M."/>
            <person name="Katagiri S."/>
            <person name="Kurita K."/>
            <person name="Yamamoto M."/>
            <person name="Kikuta A."/>
            <person name="Machita K."/>
            <person name="Karasawa W."/>
            <person name="Kanamori H."/>
            <person name="Namiki N."/>
            <person name="Mizuno H."/>
            <person name="Ma J."/>
            <person name="Sasaki T."/>
            <person name="Matsumoto T."/>
        </authorList>
    </citation>
    <scope>NUCLEOTIDE SEQUENCE</scope>
</reference>
<gene>
    <name evidence="2" type="primary">K0023E10.33</name>
</gene>